<dbReference type="EMBL" id="AVOT02007840">
    <property type="protein sequence ID" value="MBW0484746.1"/>
    <property type="molecule type" value="Genomic_DNA"/>
</dbReference>
<protein>
    <submittedName>
        <fullName evidence="2">Uncharacterized protein</fullName>
    </submittedName>
</protein>
<comment type="caution">
    <text evidence="2">The sequence shown here is derived from an EMBL/GenBank/DDBJ whole genome shotgun (WGS) entry which is preliminary data.</text>
</comment>
<reference evidence="2" key="1">
    <citation type="submission" date="2021-03" db="EMBL/GenBank/DDBJ databases">
        <title>Draft genome sequence of rust myrtle Austropuccinia psidii MF-1, a brazilian biotype.</title>
        <authorList>
            <person name="Quecine M.C."/>
            <person name="Pachon D.M.R."/>
            <person name="Bonatelli M.L."/>
            <person name="Correr F.H."/>
            <person name="Franceschini L.M."/>
            <person name="Leite T.F."/>
            <person name="Margarido G.R.A."/>
            <person name="Almeida C.A."/>
            <person name="Ferrarezi J.A."/>
            <person name="Labate C.A."/>
        </authorList>
    </citation>
    <scope>NUCLEOTIDE SEQUENCE</scope>
    <source>
        <strain evidence="2">MF-1</strain>
    </source>
</reference>
<feature type="region of interest" description="Disordered" evidence="1">
    <location>
        <begin position="1"/>
        <end position="37"/>
    </location>
</feature>
<proteinExistence type="predicted"/>
<evidence type="ECO:0000313" key="3">
    <source>
        <dbReference type="Proteomes" id="UP000765509"/>
    </source>
</evidence>
<gene>
    <name evidence="2" type="ORF">O181_024461</name>
</gene>
<organism evidence="2 3">
    <name type="scientific">Austropuccinia psidii MF-1</name>
    <dbReference type="NCBI Taxonomy" id="1389203"/>
    <lineage>
        <taxon>Eukaryota</taxon>
        <taxon>Fungi</taxon>
        <taxon>Dikarya</taxon>
        <taxon>Basidiomycota</taxon>
        <taxon>Pucciniomycotina</taxon>
        <taxon>Pucciniomycetes</taxon>
        <taxon>Pucciniales</taxon>
        <taxon>Sphaerophragmiaceae</taxon>
        <taxon>Austropuccinia</taxon>
    </lineage>
</organism>
<sequence length="93" mass="10677">MNKPTSSKLPASIEGIQEESLNEETAEGKEEMSSKGRLQQKMLEIQAELLALVKRKEKINHQVILHKIDYLKNRPPFQDHSGHMDPHHLTQDP</sequence>
<dbReference type="AlphaFoldDB" id="A0A9Q3CLH5"/>
<evidence type="ECO:0000313" key="2">
    <source>
        <dbReference type="EMBL" id="MBW0484746.1"/>
    </source>
</evidence>
<feature type="compositionally biased region" description="Acidic residues" evidence="1">
    <location>
        <begin position="16"/>
        <end position="25"/>
    </location>
</feature>
<feature type="compositionally biased region" description="Basic and acidic residues" evidence="1">
    <location>
        <begin position="80"/>
        <end position="93"/>
    </location>
</feature>
<accession>A0A9Q3CLH5</accession>
<keyword evidence="3" id="KW-1185">Reference proteome</keyword>
<feature type="region of interest" description="Disordered" evidence="1">
    <location>
        <begin position="73"/>
        <end position="93"/>
    </location>
</feature>
<evidence type="ECO:0000256" key="1">
    <source>
        <dbReference type="SAM" id="MobiDB-lite"/>
    </source>
</evidence>
<name>A0A9Q3CLH5_9BASI</name>
<dbReference type="Proteomes" id="UP000765509">
    <property type="component" value="Unassembled WGS sequence"/>
</dbReference>